<proteinExistence type="predicted"/>
<reference evidence="1 2" key="1">
    <citation type="journal article" date="2016" name="Nat. Commun.">
        <title>Thousands of microbial genomes shed light on interconnected biogeochemical processes in an aquifer system.</title>
        <authorList>
            <person name="Anantharaman K."/>
            <person name="Brown C.T."/>
            <person name="Hug L.A."/>
            <person name="Sharon I."/>
            <person name="Castelle C.J."/>
            <person name="Probst A.J."/>
            <person name="Thomas B.C."/>
            <person name="Singh A."/>
            <person name="Wilkins M.J."/>
            <person name="Karaoz U."/>
            <person name="Brodie E.L."/>
            <person name="Williams K.H."/>
            <person name="Hubbard S.S."/>
            <person name="Banfield J.F."/>
        </authorList>
    </citation>
    <scope>NUCLEOTIDE SEQUENCE [LARGE SCALE GENOMIC DNA]</scope>
</reference>
<protein>
    <submittedName>
        <fullName evidence="1">Uncharacterized protein</fullName>
    </submittedName>
</protein>
<dbReference type="Proteomes" id="UP000178820">
    <property type="component" value="Unassembled WGS sequence"/>
</dbReference>
<dbReference type="EMBL" id="MHOT01000013">
    <property type="protein sequence ID" value="OGZ69294.1"/>
    <property type="molecule type" value="Genomic_DNA"/>
</dbReference>
<evidence type="ECO:0000313" key="1">
    <source>
        <dbReference type="EMBL" id="OGZ69294.1"/>
    </source>
</evidence>
<dbReference type="AlphaFoldDB" id="A0A1G2I389"/>
<sequence>MFSQKATCGIFSGEGKMAQLTKGMYGGEILAKRGLFGLRCGQCRGDDFVHNGGWYNRAGEKLGFGDLAPADFLEVSNNLEDGEMFIILSESDSFWKFVTRPGIIGSMAAVKPDVEAPGVEYVAEHAMYVIARHQFYFVDRYGRKEGVVTMGGLDFGVISKEEVNQLIAG</sequence>
<comment type="caution">
    <text evidence="1">The sequence shown here is derived from an EMBL/GenBank/DDBJ whole genome shotgun (WGS) entry which is preliminary data.</text>
</comment>
<gene>
    <name evidence="1" type="ORF">A3D44_01220</name>
</gene>
<organism evidence="1 2">
    <name type="scientific">Candidatus Staskawiczbacteria bacterium RIFCSPHIGHO2_02_FULL_42_22</name>
    <dbReference type="NCBI Taxonomy" id="1802207"/>
    <lineage>
        <taxon>Bacteria</taxon>
        <taxon>Candidatus Staskawicziibacteriota</taxon>
    </lineage>
</organism>
<accession>A0A1G2I389</accession>
<evidence type="ECO:0000313" key="2">
    <source>
        <dbReference type="Proteomes" id="UP000178820"/>
    </source>
</evidence>
<name>A0A1G2I389_9BACT</name>